<reference evidence="1 2" key="1">
    <citation type="submission" date="2014-09" db="EMBL/GenBank/DDBJ databases">
        <title>Sporocytophaga myxococcoides PG-01 genome sequencing.</title>
        <authorList>
            <person name="Liu L."/>
            <person name="Gao P.J."/>
            <person name="Chen G.J."/>
            <person name="Wang L.S."/>
        </authorList>
    </citation>
    <scope>NUCLEOTIDE SEQUENCE [LARGE SCALE GENOMIC DNA]</scope>
    <source>
        <strain evidence="1 2">PG-01</strain>
    </source>
</reference>
<dbReference type="AlphaFoldDB" id="A0A098LI07"/>
<proteinExistence type="predicted"/>
<dbReference type="Proteomes" id="UP000030185">
    <property type="component" value="Unassembled WGS sequence"/>
</dbReference>
<sequence length="53" mass="6605">MQSNWHFILLQIDFSKDKPDINRKVNTARWKNHYQLDLLQFFTKEIWKNPKKT</sequence>
<protein>
    <submittedName>
        <fullName evidence="1">Uncharacterized protein</fullName>
    </submittedName>
</protein>
<accession>A0A098LI07</accession>
<evidence type="ECO:0000313" key="1">
    <source>
        <dbReference type="EMBL" id="GAL86626.1"/>
    </source>
</evidence>
<keyword evidence="2" id="KW-1185">Reference proteome</keyword>
<organism evidence="1 2">
    <name type="scientific">Sporocytophaga myxococcoides</name>
    <dbReference type="NCBI Taxonomy" id="153721"/>
    <lineage>
        <taxon>Bacteria</taxon>
        <taxon>Pseudomonadati</taxon>
        <taxon>Bacteroidota</taxon>
        <taxon>Cytophagia</taxon>
        <taxon>Cytophagales</taxon>
        <taxon>Cytophagaceae</taxon>
        <taxon>Sporocytophaga</taxon>
    </lineage>
</organism>
<evidence type="ECO:0000313" key="2">
    <source>
        <dbReference type="Proteomes" id="UP000030185"/>
    </source>
</evidence>
<dbReference type="EMBL" id="BBLT01000008">
    <property type="protein sequence ID" value="GAL86626.1"/>
    <property type="molecule type" value="Genomic_DNA"/>
</dbReference>
<gene>
    <name evidence="1" type="ORF">MYP_3856</name>
</gene>
<comment type="caution">
    <text evidence="1">The sequence shown here is derived from an EMBL/GenBank/DDBJ whole genome shotgun (WGS) entry which is preliminary data.</text>
</comment>
<dbReference type="STRING" id="153721.MYP_3856"/>
<name>A0A098LI07_9BACT</name>